<dbReference type="GO" id="GO:0000105">
    <property type="term" value="P:L-histidine biosynthetic process"/>
    <property type="evidence" value="ECO:0007669"/>
    <property type="project" value="UniProtKB-UniRule"/>
</dbReference>
<sequence length="272" mass="28915">MCLSTGTIDFVRYNSRGFDLEKGAMMILYPTLEILNGKCVSLTRGRLDEPVIWHVDPVETARSFAAAGADWMHLTDMNGLRGEGGNDDLIAEIIRAAGIPVQLGGGFRSREAVSRWIDKGAGRIVLGTLAVHDPAAVKELAKYHPDQIVVAVDIFQGQMMTDGWRSSSAISPETFIQAFDGVPLAGIIVTDIDADIEDSDGSLGVISGLAAKTRLPVIARGTVRTADDVSRLKYMPNIAGTLIGRALLAKDVDLGAALALARAVSEPTAPFA</sequence>
<evidence type="ECO:0000313" key="11">
    <source>
        <dbReference type="EMBL" id="SFN71608.1"/>
    </source>
</evidence>
<proteinExistence type="inferred from homology"/>
<dbReference type="HAMAP" id="MF_01014">
    <property type="entry name" value="HisA"/>
    <property type="match status" value="1"/>
</dbReference>
<comment type="pathway">
    <text evidence="3 9">Amino-acid biosynthesis; L-histidine biosynthesis; L-histidine from 5-phospho-alpha-D-ribose 1-diphosphate: step 4/9.</text>
</comment>
<comment type="subcellular location">
    <subcellularLocation>
        <location evidence="2 9">Cytoplasm</location>
    </subcellularLocation>
</comment>
<keyword evidence="12" id="KW-1185">Reference proteome</keyword>
<organism evidence="11 12">
    <name type="scientific">Roseovarius lutimaris</name>
    <dbReference type="NCBI Taxonomy" id="1005928"/>
    <lineage>
        <taxon>Bacteria</taxon>
        <taxon>Pseudomonadati</taxon>
        <taxon>Pseudomonadota</taxon>
        <taxon>Alphaproteobacteria</taxon>
        <taxon>Rhodobacterales</taxon>
        <taxon>Roseobacteraceae</taxon>
        <taxon>Roseovarius</taxon>
    </lineage>
</organism>
<protein>
    <recommendedName>
        <fullName evidence="9">1-(5-phosphoribosyl)-5-[(5-phosphoribosylamino)methylideneamino] imidazole-4-carboxamide isomerase</fullName>
        <ecNumber evidence="9">5.3.1.16</ecNumber>
    </recommendedName>
    <alternativeName>
        <fullName evidence="9">Phosphoribosylformimino-5-aminoimidazole carboxamide ribotide isomerase</fullName>
    </alternativeName>
</protein>
<evidence type="ECO:0000256" key="2">
    <source>
        <dbReference type="ARBA" id="ARBA00004496"/>
    </source>
</evidence>
<evidence type="ECO:0000256" key="6">
    <source>
        <dbReference type="ARBA" id="ARBA00022605"/>
    </source>
</evidence>
<evidence type="ECO:0000256" key="1">
    <source>
        <dbReference type="ARBA" id="ARBA00000901"/>
    </source>
</evidence>
<dbReference type="PANTHER" id="PTHR43090:SF2">
    <property type="entry name" value="1-(5-PHOSPHORIBOSYL)-5-[(5-PHOSPHORIBOSYLAMINO)METHYLIDENEAMINO] IMIDAZOLE-4-CARBOXAMIDE ISOMERASE"/>
    <property type="match status" value="1"/>
</dbReference>
<evidence type="ECO:0000256" key="7">
    <source>
        <dbReference type="ARBA" id="ARBA00023102"/>
    </source>
</evidence>
<comment type="similarity">
    <text evidence="4 9 10">Belongs to the HisA/HisF family.</text>
</comment>
<evidence type="ECO:0000256" key="8">
    <source>
        <dbReference type="ARBA" id="ARBA00023235"/>
    </source>
</evidence>
<dbReference type="AlphaFoldDB" id="A0A1I5BA58"/>
<dbReference type="UniPathway" id="UPA00031">
    <property type="reaction ID" value="UER00009"/>
</dbReference>
<dbReference type="InterPro" id="IPR011060">
    <property type="entry name" value="RibuloseP-bd_barrel"/>
</dbReference>
<dbReference type="InterPro" id="IPR013785">
    <property type="entry name" value="Aldolase_TIM"/>
</dbReference>
<keyword evidence="6 9" id="KW-0028">Amino-acid biosynthesis</keyword>
<dbReference type="Pfam" id="PF00977">
    <property type="entry name" value="His_biosynth"/>
    <property type="match status" value="1"/>
</dbReference>
<dbReference type="GO" id="GO:0005737">
    <property type="term" value="C:cytoplasm"/>
    <property type="evidence" value="ECO:0007669"/>
    <property type="project" value="UniProtKB-SubCell"/>
</dbReference>
<keyword evidence="7 9" id="KW-0368">Histidine biosynthesis</keyword>
<reference evidence="12" key="1">
    <citation type="submission" date="2016-10" db="EMBL/GenBank/DDBJ databases">
        <authorList>
            <person name="Varghese N."/>
            <person name="Submissions S."/>
        </authorList>
    </citation>
    <scope>NUCLEOTIDE SEQUENCE [LARGE SCALE GENOMIC DNA]</scope>
    <source>
        <strain evidence="12">DSM 28463</strain>
    </source>
</reference>
<keyword evidence="5 9" id="KW-0963">Cytoplasm</keyword>
<name>A0A1I5BA58_9RHOB</name>
<keyword evidence="8 9" id="KW-0413">Isomerase</keyword>
<evidence type="ECO:0000256" key="9">
    <source>
        <dbReference type="HAMAP-Rule" id="MF_01014"/>
    </source>
</evidence>
<dbReference type="Gene3D" id="3.20.20.70">
    <property type="entry name" value="Aldolase class I"/>
    <property type="match status" value="1"/>
</dbReference>
<dbReference type="PANTHER" id="PTHR43090">
    <property type="entry name" value="1-(5-PHOSPHORIBOSYL)-5-[(5-PHOSPHORIBOSYLAMINO)METHYLIDENEAMINO] IMIDAZOLE-4-CARBOXAMIDE ISOMERASE"/>
    <property type="match status" value="1"/>
</dbReference>
<dbReference type="Proteomes" id="UP000198599">
    <property type="component" value="Unassembled WGS sequence"/>
</dbReference>
<dbReference type="CDD" id="cd04732">
    <property type="entry name" value="HisA"/>
    <property type="match status" value="1"/>
</dbReference>
<evidence type="ECO:0000256" key="5">
    <source>
        <dbReference type="ARBA" id="ARBA00022490"/>
    </source>
</evidence>
<feature type="active site" description="Proton acceptor" evidence="9">
    <location>
        <position position="33"/>
    </location>
</feature>
<dbReference type="InterPro" id="IPR006062">
    <property type="entry name" value="His_biosynth"/>
</dbReference>
<dbReference type="GO" id="GO:0000162">
    <property type="term" value="P:L-tryptophan biosynthetic process"/>
    <property type="evidence" value="ECO:0007669"/>
    <property type="project" value="TreeGrafter"/>
</dbReference>
<dbReference type="InterPro" id="IPR044524">
    <property type="entry name" value="Isoase_HisA-like"/>
</dbReference>
<accession>A0A1I5BA58</accession>
<dbReference type="FunFam" id="3.20.20.70:FF:000009">
    <property type="entry name" value="1-(5-phosphoribosyl)-5-[(5-phosphoribosylamino)methylideneamino] imidazole-4-carboxamide isomerase"/>
    <property type="match status" value="1"/>
</dbReference>
<dbReference type="STRING" id="1005928.SAMN04487859_107154"/>
<evidence type="ECO:0000313" key="12">
    <source>
        <dbReference type="Proteomes" id="UP000198599"/>
    </source>
</evidence>
<evidence type="ECO:0000256" key="3">
    <source>
        <dbReference type="ARBA" id="ARBA00005133"/>
    </source>
</evidence>
<dbReference type="EC" id="5.3.1.16" evidence="9"/>
<evidence type="ECO:0000256" key="10">
    <source>
        <dbReference type="RuleBase" id="RU003657"/>
    </source>
</evidence>
<comment type="catalytic activity">
    <reaction evidence="1 9">
        <text>1-(5-phospho-beta-D-ribosyl)-5-[(5-phospho-beta-D-ribosylamino)methylideneamino]imidazole-4-carboxamide = 5-[(5-phospho-1-deoxy-D-ribulos-1-ylimino)methylamino]-1-(5-phospho-beta-D-ribosyl)imidazole-4-carboxamide</text>
        <dbReference type="Rhea" id="RHEA:15469"/>
        <dbReference type="ChEBI" id="CHEBI:58435"/>
        <dbReference type="ChEBI" id="CHEBI:58525"/>
        <dbReference type="EC" id="5.3.1.16"/>
    </reaction>
</comment>
<evidence type="ECO:0000256" key="4">
    <source>
        <dbReference type="ARBA" id="ARBA00009667"/>
    </source>
</evidence>
<feature type="active site" description="Proton donor" evidence="9">
    <location>
        <position position="153"/>
    </location>
</feature>
<dbReference type="InterPro" id="IPR023016">
    <property type="entry name" value="HisA/PriA"/>
</dbReference>
<dbReference type="SUPFAM" id="SSF51366">
    <property type="entry name" value="Ribulose-phoshate binding barrel"/>
    <property type="match status" value="1"/>
</dbReference>
<gene>
    <name evidence="9" type="primary">hisA</name>
    <name evidence="11" type="ORF">SAMN04487859_107154</name>
</gene>
<dbReference type="EMBL" id="FOVP01000007">
    <property type="protein sequence ID" value="SFN71608.1"/>
    <property type="molecule type" value="Genomic_DNA"/>
</dbReference>
<dbReference type="GO" id="GO:0003949">
    <property type="term" value="F:1-(5-phosphoribosyl)-5-[(5-phosphoribosylamino)methylideneamino]imidazole-4-carboxamide isomerase activity"/>
    <property type="evidence" value="ECO:0007669"/>
    <property type="project" value="UniProtKB-UniRule"/>
</dbReference>